<dbReference type="InterPro" id="IPR002586">
    <property type="entry name" value="CobQ/CobB/MinD/ParA_Nub-bd_dom"/>
</dbReference>
<feature type="domain" description="CobQ/CobB/MinD/ParA nucleotide binding" evidence="1">
    <location>
        <begin position="6"/>
        <end position="171"/>
    </location>
</feature>
<accession>A0A840AV50</accession>
<proteinExistence type="predicted"/>
<evidence type="ECO:0000259" key="1">
    <source>
        <dbReference type="Pfam" id="PF01656"/>
    </source>
</evidence>
<dbReference type="SUPFAM" id="SSF52540">
    <property type="entry name" value="P-loop containing nucleoside triphosphate hydrolases"/>
    <property type="match status" value="1"/>
</dbReference>
<dbReference type="Pfam" id="PF01656">
    <property type="entry name" value="CbiA"/>
    <property type="match status" value="1"/>
</dbReference>
<dbReference type="PIRSF" id="PIRSF009320">
    <property type="entry name" value="Nuc_binding_HP_1000"/>
    <property type="match status" value="1"/>
</dbReference>
<dbReference type="InterPro" id="IPR027417">
    <property type="entry name" value="P-loop_NTPase"/>
</dbReference>
<evidence type="ECO:0000313" key="2">
    <source>
        <dbReference type="EMBL" id="MBB3933103.1"/>
    </source>
</evidence>
<dbReference type="PANTHER" id="PTHR13696">
    <property type="entry name" value="P-LOOP CONTAINING NUCLEOSIDE TRIPHOSPHATE HYDROLASE"/>
    <property type="match status" value="1"/>
</dbReference>
<dbReference type="AlphaFoldDB" id="A0A840AV50"/>
<gene>
    <name evidence="2" type="ORF">GGR25_004167</name>
</gene>
<evidence type="ECO:0000313" key="3">
    <source>
        <dbReference type="Proteomes" id="UP000553963"/>
    </source>
</evidence>
<dbReference type="Gene3D" id="3.40.50.300">
    <property type="entry name" value="P-loop containing nucleotide triphosphate hydrolases"/>
    <property type="match status" value="1"/>
</dbReference>
<sequence>MAGKTLVIAQQKGGSGKTTLAAHLAVAFTKRWRVAILDVDPQGSLGQWFEIRERRLGEDGAGLVLRTASGWGAKREAKLLARDHDLVVIDMPPRSDLEARNVIEIADLVAVPVQPTPVDLWATQATLELVERGGPPSVLVINRAPARAQTTDQMIAKLAELGAETLEARIGNRVAFGSTMGLGSTVMETFPGSKAAAEVEAVAAEMKRHLDVAAP</sequence>
<dbReference type="PANTHER" id="PTHR13696:SF96">
    <property type="entry name" value="COBQ_COBB_MIND_PARA NUCLEOTIDE BINDING DOMAIN-CONTAINING PROTEIN"/>
    <property type="match status" value="1"/>
</dbReference>
<dbReference type="CDD" id="cd02042">
    <property type="entry name" value="ParAB_family"/>
    <property type="match status" value="1"/>
</dbReference>
<name>A0A840AV50_9HYPH</name>
<dbReference type="InterPro" id="IPR048089">
    <property type="entry name" value="McdA"/>
</dbReference>
<reference evidence="2 3" key="1">
    <citation type="submission" date="2020-08" db="EMBL/GenBank/DDBJ databases">
        <title>Genomic Encyclopedia of Type Strains, Phase IV (KMG-IV): sequencing the most valuable type-strain genomes for metagenomic binning, comparative biology and taxonomic classification.</title>
        <authorList>
            <person name="Goeker M."/>
        </authorList>
    </citation>
    <scope>NUCLEOTIDE SEQUENCE [LARGE SCALE GENOMIC DNA]</scope>
    <source>
        <strain evidence="2 3">DSM 25966</strain>
    </source>
</reference>
<dbReference type="EMBL" id="JACIDS010000005">
    <property type="protein sequence ID" value="MBB3933103.1"/>
    <property type="molecule type" value="Genomic_DNA"/>
</dbReference>
<dbReference type="Proteomes" id="UP000553963">
    <property type="component" value="Unassembled WGS sequence"/>
</dbReference>
<keyword evidence="3" id="KW-1185">Reference proteome</keyword>
<dbReference type="InterPro" id="IPR050678">
    <property type="entry name" value="DNA_Partitioning_ATPase"/>
</dbReference>
<comment type="caution">
    <text evidence="2">The sequence shown here is derived from an EMBL/GenBank/DDBJ whole genome shotgun (WGS) entry which is preliminary data.</text>
</comment>
<dbReference type="RefSeq" id="WP_183400747.1">
    <property type="nucleotide sequence ID" value="NZ_JACIDS010000005.1"/>
</dbReference>
<protein>
    <submittedName>
        <fullName evidence="2">Chromosome partitioning protein</fullName>
    </submittedName>
</protein>
<organism evidence="2 3">
    <name type="scientific">Kaistia hirudinis</name>
    <dbReference type="NCBI Taxonomy" id="1293440"/>
    <lineage>
        <taxon>Bacteria</taxon>
        <taxon>Pseudomonadati</taxon>
        <taxon>Pseudomonadota</taxon>
        <taxon>Alphaproteobacteria</taxon>
        <taxon>Hyphomicrobiales</taxon>
        <taxon>Kaistiaceae</taxon>
        <taxon>Kaistia</taxon>
    </lineage>
</organism>
<dbReference type="NCBIfam" id="NF041546">
    <property type="entry name" value="ParA_partition"/>
    <property type="match status" value="1"/>
</dbReference>